<evidence type="ECO:0000259" key="4">
    <source>
        <dbReference type="Pfam" id="PF03291"/>
    </source>
</evidence>
<name>A0A3P6PXQ1_9BILA</name>
<feature type="domain" description="MRNA cap 0 methyltransferase" evidence="4">
    <location>
        <begin position="4"/>
        <end position="99"/>
    </location>
</feature>
<evidence type="ECO:0000313" key="6">
    <source>
        <dbReference type="Proteomes" id="UP000271098"/>
    </source>
</evidence>
<dbReference type="Proteomes" id="UP000271098">
    <property type="component" value="Unassembled WGS sequence"/>
</dbReference>
<dbReference type="AlphaFoldDB" id="A0A3P6PXQ1"/>
<reference evidence="5 6" key="1">
    <citation type="submission" date="2018-11" db="EMBL/GenBank/DDBJ databases">
        <authorList>
            <consortium name="Pathogen Informatics"/>
        </authorList>
    </citation>
    <scope>NUCLEOTIDE SEQUENCE [LARGE SCALE GENOMIC DNA]</scope>
</reference>
<organism evidence="5 6">
    <name type="scientific">Gongylonema pulchrum</name>
    <dbReference type="NCBI Taxonomy" id="637853"/>
    <lineage>
        <taxon>Eukaryota</taxon>
        <taxon>Metazoa</taxon>
        <taxon>Ecdysozoa</taxon>
        <taxon>Nematoda</taxon>
        <taxon>Chromadorea</taxon>
        <taxon>Rhabditida</taxon>
        <taxon>Spirurina</taxon>
        <taxon>Spiruromorpha</taxon>
        <taxon>Spiruroidea</taxon>
        <taxon>Gongylonematidae</taxon>
        <taxon>Gongylonema</taxon>
    </lineage>
</organism>
<proteinExistence type="predicted"/>
<gene>
    <name evidence="5" type="ORF">GPUH_LOCUS3089</name>
</gene>
<sequence length="105" mass="11745">MLSDCGMELVYKKRFPDAFDYYLGERNGQGLLQRMQALETYPPVDGAKLMGSPDSYEIPEKKRAKILVGRPDEGCGAVGTLSKGEWEVAAMYLVFAFRRKKMGNG</sequence>
<dbReference type="EMBL" id="UYRT01005040">
    <property type="protein sequence ID" value="VDK37777.1"/>
    <property type="molecule type" value="Genomic_DNA"/>
</dbReference>
<dbReference type="GO" id="GO:0004482">
    <property type="term" value="F:mRNA 5'-cap (guanine-N7-)-methyltransferase activity"/>
    <property type="evidence" value="ECO:0007669"/>
    <property type="project" value="UniProtKB-EC"/>
</dbReference>
<dbReference type="Pfam" id="PF03291">
    <property type="entry name" value="mRNA_G-N7_MeTrfase"/>
    <property type="match status" value="1"/>
</dbReference>
<evidence type="ECO:0000313" key="5">
    <source>
        <dbReference type="EMBL" id="VDK37777.1"/>
    </source>
</evidence>
<evidence type="ECO:0000256" key="3">
    <source>
        <dbReference type="ARBA" id="ARBA00044712"/>
    </source>
</evidence>
<dbReference type="InterPro" id="IPR004971">
    <property type="entry name" value="mRNA_G-N7_MeTrfase_dom"/>
</dbReference>
<keyword evidence="1" id="KW-0489">Methyltransferase</keyword>
<dbReference type="Gene3D" id="3.40.50.150">
    <property type="entry name" value="Vaccinia Virus protein VP39"/>
    <property type="match status" value="1"/>
</dbReference>
<accession>A0A3P6PXQ1</accession>
<dbReference type="OrthoDB" id="10248867at2759"/>
<dbReference type="InterPro" id="IPR029063">
    <property type="entry name" value="SAM-dependent_MTases_sf"/>
</dbReference>
<keyword evidence="6" id="KW-1185">Reference proteome</keyword>
<evidence type="ECO:0000256" key="2">
    <source>
        <dbReference type="ARBA" id="ARBA00022679"/>
    </source>
</evidence>
<evidence type="ECO:0000256" key="1">
    <source>
        <dbReference type="ARBA" id="ARBA00022603"/>
    </source>
</evidence>
<comment type="catalytic activity">
    <reaction evidence="3">
        <text>a 5'-end (5'-triphosphoguanosine)-ribonucleoside in mRNA + S-adenosyl-L-methionine = a 5'-end (N(7)-methyl 5'-triphosphoguanosine)-ribonucleoside in mRNA + S-adenosyl-L-homocysteine</text>
        <dbReference type="Rhea" id="RHEA:67008"/>
        <dbReference type="Rhea" id="RHEA-COMP:17166"/>
        <dbReference type="Rhea" id="RHEA-COMP:17167"/>
        <dbReference type="ChEBI" id="CHEBI:57856"/>
        <dbReference type="ChEBI" id="CHEBI:59789"/>
        <dbReference type="ChEBI" id="CHEBI:156461"/>
        <dbReference type="ChEBI" id="CHEBI:167617"/>
        <dbReference type="EC" id="2.1.1.56"/>
    </reaction>
</comment>
<protein>
    <recommendedName>
        <fullName evidence="4">mRNA cap 0 methyltransferase domain-containing protein</fullName>
    </recommendedName>
</protein>
<keyword evidence="2" id="KW-0808">Transferase</keyword>